<dbReference type="RefSeq" id="WP_099642205.1">
    <property type="nucleotide sequence ID" value="NZ_NKHF01000050.1"/>
</dbReference>
<name>A0A2A5JQF2_PSEO7</name>
<dbReference type="Gene3D" id="3.40.50.10610">
    <property type="entry name" value="ABC-type transport auxiliary lipoprotein component"/>
    <property type="match status" value="1"/>
</dbReference>
<dbReference type="OrthoDB" id="1014694at2"/>
<dbReference type="Pfam" id="PF05643">
    <property type="entry name" value="GNA1162-like"/>
    <property type="match status" value="1"/>
</dbReference>
<comment type="caution">
    <text evidence="2">The sequence shown here is derived from an EMBL/GenBank/DDBJ whole genome shotgun (WGS) entry which is preliminary data.</text>
</comment>
<evidence type="ECO:0000256" key="1">
    <source>
        <dbReference type="SAM" id="SignalP"/>
    </source>
</evidence>
<evidence type="ECO:0008006" key="4">
    <source>
        <dbReference type="Google" id="ProtNLM"/>
    </source>
</evidence>
<protein>
    <recommendedName>
        <fullName evidence="4">Lipoprotein</fullName>
    </recommendedName>
</protein>
<accession>A0A2A5JQF2</accession>
<keyword evidence="3" id="KW-1185">Reference proteome</keyword>
<organism evidence="2 3">
    <name type="scientific">Pseudoalteromonas piscicida</name>
    <dbReference type="NCBI Taxonomy" id="43662"/>
    <lineage>
        <taxon>Bacteria</taxon>
        <taxon>Pseudomonadati</taxon>
        <taxon>Pseudomonadota</taxon>
        <taxon>Gammaproteobacteria</taxon>
        <taxon>Alteromonadales</taxon>
        <taxon>Pseudoalteromonadaceae</taxon>
        <taxon>Pseudoalteromonas</taxon>
    </lineage>
</organism>
<reference evidence="3" key="1">
    <citation type="journal article" date="2019" name="Genome Announc.">
        <title>Draft Genome Sequence of Pseudoalteromonas piscicida Strain 36Y ROTHPW, an Hypersaline Seawater Isolate from the South Coast of Sonora, Mexico.</title>
        <authorList>
            <person name="Sanchez-Diaz R."/>
            <person name="Molina-Garza Z.J."/>
            <person name="Cruz-Suarez L.E."/>
            <person name="Selvin J."/>
            <person name="Kiran G.S."/>
            <person name="Ibarra-Gamez J.C."/>
            <person name="Gomez-Gil B."/>
            <person name="Galaviz-Silva L."/>
        </authorList>
    </citation>
    <scope>NUCLEOTIDE SEQUENCE [LARGE SCALE GENOMIC DNA]</scope>
    <source>
        <strain evidence="3">36Y_RITHPW</strain>
    </source>
</reference>
<feature type="signal peptide" evidence="1">
    <location>
        <begin position="1"/>
        <end position="24"/>
    </location>
</feature>
<keyword evidence="1" id="KW-0732">Signal</keyword>
<gene>
    <name evidence="2" type="ORF">CEX98_11430</name>
</gene>
<dbReference type="AlphaFoldDB" id="A0A2A5JQF2"/>
<dbReference type="EMBL" id="NKHF01000050">
    <property type="protein sequence ID" value="PCK31648.1"/>
    <property type="molecule type" value="Genomic_DNA"/>
</dbReference>
<dbReference type="Proteomes" id="UP000228621">
    <property type="component" value="Unassembled WGS sequence"/>
</dbReference>
<feature type="chain" id="PRO_5012246901" description="Lipoprotein" evidence="1">
    <location>
        <begin position="25"/>
        <end position="219"/>
    </location>
</feature>
<evidence type="ECO:0000313" key="3">
    <source>
        <dbReference type="Proteomes" id="UP000228621"/>
    </source>
</evidence>
<dbReference type="InterPro" id="IPR008517">
    <property type="entry name" value="GNA1162-like"/>
</dbReference>
<sequence>MKWIKVTLVLFTFSLVNGCSTTPAQDYSAFIQSDPKSILVLPPINNSNEVIAPYGVMATVVKPLADSGYYVFPASLVSETFKNNGLSVAHDVHNVAIDKLYEIFAADAALYIEIQDYGTSYVVIDSDTTVALSAKLVDLKTGQVIWQGRSKASSSEDRDDSDTSLAGALIGAVLNQVIESASDKGFEVSQRASQRLLSADSTNGLLYGPRSPKYGQIKQ</sequence>
<proteinExistence type="predicted"/>
<evidence type="ECO:0000313" key="2">
    <source>
        <dbReference type="EMBL" id="PCK31648.1"/>
    </source>
</evidence>